<dbReference type="PANTHER" id="PTHR24394">
    <property type="entry name" value="ZINC FINGER PROTEIN"/>
    <property type="match status" value="1"/>
</dbReference>
<dbReference type="PROSITE" id="PS00028">
    <property type="entry name" value="ZINC_FINGER_C2H2_1"/>
    <property type="match status" value="1"/>
</dbReference>
<dbReference type="SMART" id="SM00355">
    <property type="entry name" value="ZnF_C2H2"/>
    <property type="match status" value="1"/>
</dbReference>
<dbReference type="Proteomes" id="UP000499080">
    <property type="component" value="Unassembled WGS sequence"/>
</dbReference>
<evidence type="ECO:0000313" key="10">
    <source>
        <dbReference type="Proteomes" id="UP000499080"/>
    </source>
</evidence>
<sequence length="242" mass="28154">MEITVYHKDGNHEVQRPSDWPAQYLLEGTWWDSNHDRMTDNFAVTEAEPSRHLELYYMPMRGSPEHTGSINNKVRFNGSNAEMMLHKRTNASTEIEIVLNDTNLRRGTEESATIRNSFTEKSDFFEDCHVDAAHALAGPSFSQFNESCTSVYLQEFQTNGNVKLHSMKRNCHLKKDMIIHIGIKQYKFDICEKLSRRKAHLQRRALTHTADKPFECEVCGKSFRQMRHLPRHVLTHTGDKPY</sequence>
<dbReference type="PANTHER" id="PTHR24394:SF44">
    <property type="entry name" value="ZINC FINGER PROTEIN 271-LIKE"/>
    <property type="match status" value="1"/>
</dbReference>
<evidence type="ECO:0000313" key="9">
    <source>
        <dbReference type="EMBL" id="GBM98379.1"/>
    </source>
</evidence>
<accession>A0A4Y2K8V2</accession>
<protein>
    <recommendedName>
        <fullName evidence="8">C2H2-type domain-containing protein</fullName>
    </recommendedName>
</protein>
<dbReference type="GO" id="GO:0000981">
    <property type="term" value="F:DNA-binding transcription factor activity, RNA polymerase II-specific"/>
    <property type="evidence" value="ECO:0007669"/>
    <property type="project" value="TreeGrafter"/>
</dbReference>
<keyword evidence="5" id="KW-0862">Zinc</keyword>
<feature type="domain" description="C2H2-type" evidence="8">
    <location>
        <begin position="214"/>
        <end position="241"/>
    </location>
</feature>
<keyword evidence="3" id="KW-0677">Repeat</keyword>
<keyword evidence="2" id="KW-0479">Metal-binding</keyword>
<dbReference type="InterPro" id="IPR036236">
    <property type="entry name" value="Znf_C2H2_sf"/>
</dbReference>
<dbReference type="InterPro" id="IPR013087">
    <property type="entry name" value="Znf_C2H2_type"/>
</dbReference>
<evidence type="ECO:0000259" key="8">
    <source>
        <dbReference type="PROSITE" id="PS50157"/>
    </source>
</evidence>
<evidence type="ECO:0000256" key="6">
    <source>
        <dbReference type="ARBA" id="ARBA00023242"/>
    </source>
</evidence>
<evidence type="ECO:0000256" key="1">
    <source>
        <dbReference type="ARBA" id="ARBA00004123"/>
    </source>
</evidence>
<evidence type="ECO:0000256" key="2">
    <source>
        <dbReference type="ARBA" id="ARBA00022723"/>
    </source>
</evidence>
<dbReference type="GO" id="GO:0005634">
    <property type="term" value="C:nucleus"/>
    <property type="evidence" value="ECO:0007669"/>
    <property type="project" value="UniProtKB-SubCell"/>
</dbReference>
<organism evidence="9 10">
    <name type="scientific">Araneus ventricosus</name>
    <name type="common">Orbweaver spider</name>
    <name type="synonym">Epeira ventricosa</name>
    <dbReference type="NCBI Taxonomy" id="182803"/>
    <lineage>
        <taxon>Eukaryota</taxon>
        <taxon>Metazoa</taxon>
        <taxon>Ecdysozoa</taxon>
        <taxon>Arthropoda</taxon>
        <taxon>Chelicerata</taxon>
        <taxon>Arachnida</taxon>
        <taxon>Araneae</taxon>
        <taxon>Araneomorphae</taxon>
        <taxon>Entelegynae</taxon>
        <taxon>Araneoidea</taxon>
        <taxon>Araneidae</taxon>
        <taxon>Araneus</taxon>
    </lineage>
</organism>
<dbReference type="GO" id="GO:0008270">
    <property type="term" value="F:zinc ion binding"/>
    <property type="evidence" value="ECO:0007669"/>
    <property type="project" value="UniProtKB-KW"/>
</dbReference>
<dbReference type="AlphaFoldDB" id="A0A4Y2K8V2"/>
<dbReference type="PROSITE" id="PS50157">
    <property type="entry name" value="ZINC_FINGER_C2H2_2"/>
    <property type="match status" value="1"/>
</dbReference>
<reference evidence="9 10" key="1">
    <citation type="journal article" date="2019" name="Sci. Rep.">
        <title>Orb-weaving spider Araneus ventricosus genome elucidates the spidroin gene catalogue.</title>
        <authorList>
            <person name="Kono N."/>
            <person name="Nakamura H."/>
            <person name="Ohtoshi R."/>
            <person name="Moran D.A.P."/>
            <person name="Shinohara A."/>
            <person name="Yoshida Y."/>
            <person name="Fujiwara M."/>
            <person name="Mori M."/>
            <person name="Tomita M."/>
            <person name="Arakawa K."/>
        </authorList>
    </citation>
    <scope>NUCLEOTIDE SEQUENCE [LARGE SCALE GENOMIC DNA]</scope>
</reference>
<dbReference type="FunFam" id="3.30.160.60:FF:001498">
    <property type="entry name" value="Zinc finger protein 404"/>
    <property type="match status" value="1"/>
</dbReference>
<evidence type="ECO:0000256" key="7">
    <source>
        <dbReference type="PROSITE-ProRule" id="PRU00042"/>
    </source>
</evidence>
<dbReference type="SUPFAM" id="SSF57667">
    <property type="entry name" value="beta-beta-alpha zinc fingers"/>
    <property type="match status" value="1"/>
</dbReference>
<keyword evidence="10" id="KW-1185">Reference proteome</keyword>
<dbReference type="Gene3D" id="3.30.160.60">
    <property type="entry name" value="Classic Zinc Finger"/>
    <property type="match status" value="2"/>
</dbReference>
<comment type="caution">
    <text evidence="9">The sequence shown here is derived from an EMBL/GenBank/DDBJ whole genome shotgun (WGS) entry which is preliminary data.</text>
</comment>
<evidence type="ECO:0000256" key="3">
    <source>
        <dbReference type="ARBA" id="ARBA00022737"/>
    </source>
</evidence>
<keyword evidence="4 7" id="KW-0863">Zinc-finger</keyword>
<evidence type="ECO:0000256" key="5">
    <source>
        <dbReference type="ARBA" id="ARBA00022833"/>
    </source>
</evidence>
<proteinExistence type="predicted"/>
<comment type="subcellular location">
    <subcellularLocation>
        <location evidence="1">Nucleus</location>
    </subcellularLocation>
</comment>
<dbReference type="EMBL" id="BGPR01004318">
    <property type="protein sequence ID" value="GBM98379.1"/>
    <property type="molecule type" value="Genomic_DNA"/>
</dbReference>
<evidence type="ECO:0000256" key="4">
    <source>
        <dbReference type="ARBA" id="ARBA00022771"/>
    </source>
</evidence>
<name>A0A4Y2K8V2_ARAVE</name>
<gene>
    <name evidence="9" type="ORF">AVEN_11967_1</name>
</gene>
<keyword evidence="6" id="KW-0539">Nucleus</keyword>